<accession>A0A2G3PP65</accession>
<keyword evidence="2" id="KW-0378">Hydrolase</keyword>
<gene>
    <name evidence="2" type="ORF">CSW57_11440</name>
</gene>
<dbReference type="InterPro" id="IPR029058">
    <property type="entry name" value="AB_hydrolase_fold"/>
</dbReference>
<dbReference type="GO" id="GO:0016020">
    <property type="term" value="C:membrane"/>
    <property type="evidence" value="ECO:0007669"/>
    <property type="project" value="TreeGrafter"/>
</dbReference>
<dbReference type="GO" id="GO:0016787">
    <property type="term" value="F:hydrolase activity"/>
    <property type="evidence" value="ECO:0007669"/>
    <property type="project" value="UniProtKB-KW"/>
</dbReference>
<dbReference type="RefSeq" id="WP_099382872.1">
    <property type="nucleotide sequence ID" value="NZ_PEBD01000008.1"/>
</dbReference>
<dbReference type="InterPro" id="IPR000073">
    <property type="entry name" value="AB_hydrolase_1"/>
</dbReference>
<comment type="caution">
    <text evidence="2">The sequence shown here is derived from an EMBL/GenBank/DDBJ whole genome shotgun (WGS) entry which is preliminary data.</text>
</comment>
<proteinExistence type="predicted"/>
<evidence type="ECO:0000259" key="1">
    <source>
        <dbReference type="Pfam" id="PF12697"/>
    </source>
</evidence>
<name>A0A2G3PP65_WILMA</name>
<organism evidence="2 3">
    <name type="scientific">Williamsia marianensis</name>
    <dbReference type="NCBI Taxonomy" id="85044"/>
    <lineage>
        <taxon>Bacteria</taxon>
        <taxon>Bacillati</taxon>
        <taxon>Actinomycetota</taxon>
        <taxon>Actinomycetes</taxon>
        <taxon>Mycobacteriales</taxon>
        <taxon>Nocardiaceae</taxon>
        <taxon>Williamsia</taxon>
    </lineage>
</organism>
<dbReference type="InterPro" id="IPR050266">
    <property type="entry name" value="AB_hydrolase_sf"/>
</dbReference>
<feature type="domain" description="AB hydrolase-1" evidence="1">
    <location>
        <begin position="30"/>
        <end position="278"/>
    </location>
</feature>
<dbReference type="EMBL" id="PEBD01000008">
    <property type="protein sequence ID" value="PHV66862.1"/>
    <property type="molecule type" value="Genomic_DNA"/>
</dbReference>
<evidence type="ECO:0000313" key="2">
    <source>
        <dbReference type="EMBL" id="PHV66862.1"/>
    </source>
</evidence>
<dbReference type="AlphaFoldDB" id="A0A2G3PP65"/>
<dbReference type="PANTHER" id="PTHR43798:SF33">
    <property type="entry name" value="HYDROLASE, PUTATIVE (AFU_ORTHOLOGUE AFUA_2G14860)-RELATED"/>
    <property type="match status" value="1"/>
</dbReference>
<dbReference type="SUPFAM" id="SSF53474">
    <property type="entry name" value="alpha/beta-Hydrolases"/>
    <property type="match status" value="1"/>
</dbReference>
<dbReference type="Proteomes" id="UP000225108">
    <property type="component" value="Unassembled WGS sequence"/>
</dbReference>
<evidence type="ECO:0000313" key="3">
    <source>
        <dbReference type="Proteomes" id="UP000225108"/>
    </source>
</evidence>
<dbReference type="PANTHER" id="PTHR43798">
    <property type="entry name" value="MONOACYLGLYCEROL LIPASE"/>
    <property type="match status" value="1"/>
</dbReference>
<dbReference type="Pfam" id="PF12697">
    <property type="entry name" value="Abhydrolase_6"/>
    <property type="match status" value="1"/>
</dbReference>
<sequence>MQLQPPGAFFTICGLRTHVVVEGQGPPLLLLAALGGNWFDFDHLAELLRDRWTVIRYDRPGYGLSDPLPPGQIPSIDDENRRIDELLDAVGVTEPVVVAGHSLASLYAEGFARGRPERVAAVIMLDGSYVMLPLQLVPPGLSNRLAHLAAHLIKALQLPRSAGIRGHAIATSPGPPGGYTAEQRHWIGEVLGGNRYPRALLVEQAAFGVLNSQLVAMRRTMPLTAPTLVVSALPGRRTPVRLFWNWKQARYARFLGAGYTPVIPARHFFIVQQPDVAARLIEDFAARATADR</sequence>
<protein>
    <submittedName>
        <fullName evidence="2">Alpha/beta hydrolase</fullName>
    </submittedName>
</protein>
<dbReference type="Gene3D" id="3.40.50.1820">
    <property type="entry name" value="alpha/beta hydrolase"/>
    <property type="match status" value="1"/>
</dbReference>
<reference evidence="2 3" key="1">
    <citation type="submission" date="2017-10" db="EMBL/GenBank/DDBJ databases">
        <title>The draft genome sequence of Williamsia sp. BULT 1.1 isolated from the semi-arid grassland soils from South Africa.</title>
        <authorList>
            <person name="Kabwe M.H."/>
            <person name="Govender N."/>
            <person name="Mutseka Lunga P."/>
            <person name="Vikram S."/>
            <person name="Makhalanyane T.P."/>
        </authorList>
    </citation>
    <scope>NUCLEOTIDE SEQUENCE [LARGE SCALE GENOMIC DNA]</scope>
    <source>
        <strain evidence="2 3">BULT 1.1</strain>
    </source>
</reference>